<dbReference type="AlphaFoldDB" id="A0A815LBV0"/>
<proteinExistence type="predicted"/>
<accession>A0A815LBV0</accession>
<protein>
    <submittedName>
        <fullName evidence="1">Uncharacterized protein</fullName>
    </submittedName>
</protein>
<evidence type="ECO:0000313" key="2">
    <source>
        <dbReference type="Proteomes" id="UP000663828"/>
    </source>
</evidence>
<organism evidence="1 2">
    <name type="scientific">Adineta ricciae</name>
    <name type="common">Rotifer</name>
    <dbReference type="NCBI Taxonomy" id="249248"/>
    <lineage>
        <taxon>Eukaryota</taxon>
        <taxon>Metazoa</taxon>
        <taxon>Spiralia</taxon>
        <taxon>Gnathifera</taxon>
        <taxon>Rotifera</taxon>
        <taxon>Eurotatoria</taxon>
        <taxon>Bdelloidea</taxon>
        <taxon>Adinetida</taxon>
        <taxon>Adinetidae</taxon>
        <taxon>Adineta</taxon>
    </lineage>
</organism>
<evidence type="ECO:0000313" key="1">
    <source>
        <dbReference type="EMBL" id="CAF1404900.1"/>
    </source>
</evidence>
<keyword evidence="2" id="KW-1185">Reference proteome</keyword>
<dbReference type="EMBL" id="CAJNOR010003348">
    <property type="protein sequence ID" value="CAF1404900.1"/>
    <property type="molecule type" value="Genomic_DNA"/>
</dbReference>
<comment type="caution">
    <text evidence="1">The sequence shown here is derived from an EMBL/GenBank/DDBJ whole genome shotgun (WGS) entry which is preliminary data.</text>
</comment>
<gene>
    <name evidence="1" type="ORF">XAT740_LOCUS34352</name>
</gene>
<reference evidence="1" key="1">
    <citation type="submission" date="2021-02" db="EMBL/GenBank/DDBJ databases">
        <authorList>
            <person name="Nowell W R."/>
        </authorList>
    </citation>
    <scope>NUCLEOTIDE SEQUENCE</scope>
</reference>
<sequence>MTEYVVIRTIIIHDRLPFAYLASEHNRLSQKPYILVVISNVEYIAKKSVYGQCIRKQQHFKKKYRRRKAILDHKVEQFRRSNIMDFTEETKLPSIKKQYFPLHKEKYIDPTIFLPDYSILADKNFKRTFLLAAIGSTTISQSGAKKIKKLLRVEDNLSFIRQLTQLINTRHYLQLQNEQCNHYYQLGMTEGIWTGRVSKNMAALNSLPRTYSRSKLSIQQRQKKYQTDLFKIDNEINMCIAQIPRTLNQFLDQTMVIIRHLIYQDQSQLRMELEGSRTLLKSDAHDHQLFQAFYNLKPRKTEIHSTNLIWKATYDEYQLRYEPELFKHWQSSSQSSSFTMYTIKDLQLPKINEIFTNVILNERIFSFSSGCHSTLPRKQNEATITAIELGIAKYADKVRDQKEKLLNNQDKFTKPPSVTLVFDAIKHREMNMAQRAQFKIEHTIRILLARIYKDFTNPSARLSD</sequence>
<dbReference type="Proteomes" id="UP000663828">
    <property type="component" value="Unassembled WGS sequence"/>
</dbReference>
<name>A0A815LBV0_ADIRI</name>